<dbReference type="RefSeq" id="WP_237874599.1">
    <property type="nucleotide sequence ID" value="NZ_JAKLTR010000011.1"/>
</dbReference>
<organism evidence="1 2">
    <name type="scientific">Terrimonas ginsenosidimutans</name>
    <dbReference type="NCBI Taxonomy" id="2908004"/>
    <lineage>
        <taxon>Bacteria</taxon>
        <taxon>Pseudomonadati</taxon>
        <taxon>Bacteroidota</taxon>
        <taxon>Chitinophagia</taxon>
        <taxon>Chitinophagales</taxon>
        <taxon>Chitinophagaceae</taxon>
        <taxon>Terrimonas</taxon>
    </lineage>
</organism>
<name>A0ABS9KUS4_9BACT</name>
<accession>A0ABS9KUS4</accession>
<dbReference type="Proteomes" id="UP001165367">
    <property type="component" value="Unassembled WGS sequence"/>
</dbReference>
<dbReference type="EMBL" id="JAKLTR010000011">
    <property type="protein sequence ID" value="MCG2616061.1"/>
    <property type="molecule type" value="Genomic_DNA"/>
</dbReference>
<reference evidence="1" key="1">
    <citation type="submission" date="2022-01" db="EMBL/GenBank/DDBJ databases">
        <authorList>
            <person name="Jo J.-H."/>
            <person name="Im W.-T."/>
        </authorList>
    </citation>
    <scope>NUCLEOTIDE SEQUENCE</scope>
    <source>
        <strain evidence="1">NA20</strain>
    </source>
</reference>
<protein>
    <submittedName>
        <fullName evidence="1">Viral A-type inclusion protein</fullName>
    </submittedName>
</protein>
<gene>
    <name evidence="1" type="ORF">LZZ85_17325</name>
</gene>
<dbReference type="PROSITE" id="PS51257">
    <property type="entry name" value="PROKAR_LIPOPROTEIN"/>
    <property type="match status" value="1"/>
</dbReference>
<keyword evidence="2" id="KW-1185">Reference proteome</keyword>
<evidence type="ECO:0000313" key="2">
    <source>
        <dbReference type="Proteomes" id="UP001165367"/>
    </source>
</evidence>
<sequence>MKVLFFAAALCSLVFMSCGNESGPQEKSLADSLQKEVLDGHNVGMAKSRKLTQLQTDTKRMIDSIQKLPAKTKLATAPYLAKLDSLAKDLYNAEVGMNTWMTEFNLDSAIDNQPVREKYLADEKVKVDRVTAAILSSIAKADTLLKKK</sequence>
<proteinExistence type="predicted"/>
<evidence type="ECO:0000313" key="1">
    <source>
        <dbReference type="EMBL" id="MCG2616061.1"/>
    </source>
</evidence>
<comment type="caution">
    <text evidence="1">The sequence shown here is derived from an EMBL/GenBank/DDBJ whole genome shotgun (WGS) entry which is preliminary data.</text>
</comment>